<accession>A0AAN8ZLE1</accession>
<evidence type="ECO:0000313" key="2">
    <source>
        <dbReference type="Proteomes" id="UP001370490"/>
    </source>
</evidence>
<proteinExistence type="predicted"/>
<name>A0AAN8ZLE1_9MAGN</name>
<comment type="caution">
    <text evidence="1">The sequence shown here is derived from an EMBL/GenBank/DDBJ whole genome shotgun (WGS) entry which is preliminary data.</text>
</comment>
<keyword evidence="2" id="KW-1185">Reference proteome</keyword>
<evidence type="ECO:0000313" key="1">
    <source>
        <dbReference type="EMBL" id="KAK6938478.1"/>
    </source>
</evidence>
<dbReference type="AlphaFoldDB" id="A0AAN8ZLE1"/>
<reference evidence="1 2" key="1">
    <citation type="submission" date="2023-12" db="EMBL/GenBank/DDBJ databases">
        <title>A high-quality genome assembly for Dillenia turbinata (Dilleniales).</title>
        <authorList>
            <person name="Chanderbali A."/>
        </authorList>
    </citation>
    <scope>NUCLEOTIDE SEQUENCE [LARGE SCALE GENOMIC DNA]</scope>
    <source>
        <strain evidence="1">LSX21</strain>
        <tissue evidence="1">Leaf</tissue>
    </source>
</reference>
<protein>
    <submittedName>
        <fullName evidence="1">Uncharacterized protein</fullName>
    </submittedName>
</protein>
<dbReference type="EMBL" id="JBAMMX010000006">
    <property type="protein sequence ID" value="KAK6938478.1"/>
    <property type="molecule type" value="Genomic_DNA"/>
</dbReference>
<sequence length="172" mass="19368">MKKKKKETTMTRDVSGFLPSYSLHISCSSVSSSSSHLPSLHNLTIFKPIAKSQYKPSKILNFRDTRESDPKTHFPLTPKSPNYTGLLGFEHYSAIDKCLHLLNTKSPIDCGQIHCQFVKLGSSEFNNLIANKLVILYSKSKGSLDAARNLFDAIHEKNCAHIYSFNVFLFKV</sequence>
<organism evidence="1 2">
    <name type="scientific">Dillenia turbinata</name>
    <dbReference type="NCBI Taxonomy" id="194707"/>
    <lineage>
        <taxon>Eukaryota</taxon>
        <taxon>Viridiplantae</taxon>
        <taxon>Streptophyta</taxon>
        <taxon>Embryophyta</taxon>
        <taxon>Tracheophyta</taxon>
        <taxon>Spermatophyta</taxon>
        <taxon>Magnoliopsida</taxon>
        <taxon>eudicotyledons</taxon>
        <taxon>Gunneridae</taxon>
        <taxon>Pentapetalae</taxon>
        <taxon>Dilleniales</taxon>
        <taxon>Dilleniaceae</taxon>
        <taxon>Dillenia</taxon>
    </lineage>
</organism>
<dbReference type="Proteomes" id="UP001370490">
    <property type="component" value="Unassembled WGS sequence"/>
</dbReference>
<gene>
    <name evidence="1" type="ORF">RJ641_031986</name>
</gene>